<accession>A0A1Z5IZI6</accession>
<dbReference type="RefSeq" id="WP_089122116.1">
    <property type="nucleotide sequence ID" value="NZ_BCMI01000050.1"/>
</dbReference>
<dbReference type="AlphaFoldDB" id="A0A1Z5IZI6"/>
<gene>
    <name evidence="1" type="ORF">IWT25_02604</name>
</gene>
<sequence>MSDLINGKEPDKIFIGDKQIVRKYMGDKIFYQYNAPSTGGGSGGHYVTYEYQWQRSDDHGFFYIEREISPNPSSWGTELYANNGQFPNLSASLQDVTNQVWVSD</sequence>
<evidence type="ECO:0000313" key="2">
    <source>
        <dbReference type="Proteomes" id="UP000198414"/>
    </source>
</evidence>
<dbReference type="Proteomes" id="UP000198414">
    <property type="component" value="Unassembled WGS sequence"/>
</dbReference>
<protein>
    <submittedName>
        <fullName evidence="1">Uncharacterized protein</fullName>
    </submittedName>
</protein>
<proteinExistence type="predicted"/>
<comment type="caution">
    <text evidence="1">The sequence shown here is derived from an EMBL/GenBank/DDBJ whole genome shotgun (WGS) entry which is preliminary data.</text>
</comment>
<organism evidence="1 2">
    <name type="scientific">Secundilactobacillus pentosiphilus</name>
    <dbReference type="NCBI Taxonomy" id="1714682"/>
    <lineage>
        <taxon>Bacteria</taxon>
        <taxon>Bacillati</taxon>
        <taxon>Bacillota</taxon>
        <taxon>Bacilli</taxon>
        <taxon>Lactobacillales</taxon>
        <taxon>Lactobacillaceae</taxon>
        <taxon>Secundilactobacillus</taxon>
    </lineage>
</organism>
<name>A0A1Z5IZI6_9LACO</name>
<evidence type="ECO:0000313" key="1">
    <source>
        <dbReference type="EMBL" id="GAX07250.1"/>
    </source>
</evidence>
<dbReference type="EMBL" id="BCMI01000050">
    <property type="protein sequence ID" value="GAX07250.1"/>
    <property type="molecule type" value="Genomic_DNA"/>
</dbReference>
<reference evidence="1 2" key="1">
    <citation type="submission" date="2015-11" db="EMBL/GenBank/DDBJ databases">
        <title>Draft genome sequences of new species of the genus Lactobacillus isolated from orchardgrass silage.</title>
        <authorList>
            <person name="Tohno M."/>
            <person name="Tanizawa Y."/>
            <person name="Arita M."/>
        </authorList>
    </citation>
    <scope>NUCLEOTIDE SEQUENCE [LARGE SCALE GENOMIC DNA]</scope>
    <source>
        <strain evidence="1 2">IWT25</strain>
    </source>
</reference>